<evidence type="ECO:0000313" key="3">
    <source>
        <dbReference type="EMBL" id="SDG42650.1"/>
    </source>
</evidence>
<dbReference type="PANTHER" id="PTHR21043:SF0">
    <property type="entry name" value="MITOCHONDRIAL ASSEMBLY OF RIBOSOMAL LARGE SUBUNIT PROTEIN 1"/>
    <property type="match status" value="1"/>
</dbReference>
<dbReference type="SUPFAM" id="SSF81301">
    <property type="entry name" value="Nucleotidyltransferase"/>
    <property type="match status" value="1"/>
</dbReference>
<dbReference type="PANTHER" id="PTHR21043">
    <property type="entry name" value="IOJAP SUPERFAMILY ORTHOLOG"/>
    <property type="match status" value="1"/>
</dbReference>
<keyword evidence="2" id="KW-0678">Repressor</keyword>
<evidence type="ECO:0000313" key="4">
    <source>
        <dbReference type="Proteomes" id="UP000217076"/>
    </source>
</evidence>
<evidence type="ECO:0000256" key="1">
    <source>
        <dbReference type="ARBA" id="ARBA00010574"/>
    </source>
</evidence>
<sequence length="140" mass="14347">MAANRELADAGFELGTQGPAGGAEAASTGLLAAVHAALDDGKAENIATVELTGKSTIADHMVVATGGSARHVGALAERVVELVKARGGRVTVEGLASCDWVLVDAGDVIVHVFRPEVRAFYNIEAMWTAPTVANDAGQPR</sequence>
<comment type="similarity">
    <text evidence="1 2">Belongs to the Iojap/RsfS family.</text>
</comment>
<reference evidence="4" key="1">
    <citation type="submission" date="2016-10" db="EMBL/GenBank/DDBJ databases">
        <authorList>
            <person name="Varghese N."/>
            <person name="Submissions S."/>
        </authorList>
    </citation>
    <scope>NUCLEOTIDE SEQUENCE [LARGE SCALE GENOMIC DNA]</scope>
    <source>
        <strain evidence="4">930I</strain>
    </source>
</reference>
<dbReference type="RefSeq" id="WP_245689162.1">
    <property type="nucleotide sequence ID" value="NZ_FNCV01000001.1"/>
</dbReference>
<evidence type="ECO:0000256" key="2">
    <source>
        <dbReference type="HAMAP-Rule" id="MF_01477"/>
    </source>
</evidence>
<dbReference type="AlphaFoldDB" id="A0A1G7U7B5"/>
<dbReference type="EMBL" id="FNCV01000001">
    <property type="protein sequence ID" value="SDG42650.1"/>
    <property type="molecule type" value="Genomic_DNA"/>
</dbReference>
<dbReference type="GO" id="GO:0090071">
    <property type="term" value="P:negative regulation of ribosome biogenesis"/>
    <property type="evidence" value="ECO:0007669"/>
    <property type="project" value="UniProtKB-UniRule"/>
</dbReference>
<dbReference type="HAMAP" id="MF_01477">
    <property type="entry name" value="Iojap_RsfS"/>
    <property type="match status" value="1"/>
</dbReference>
<comment type="subcellular location">
    <subcellularLocation>
        <location evidence="2">Cytoplasm</location>
    </subcellularLocation>
</comment>
<protein>
    <recommendedName>
        <fullName evidence="2">Ribosomal silencing factor RsfS</fullName>
    </recommendedName>
</protein>
<organism evidence="3 4">
    <name type="scientific">Roseospirillum parvum</name>
    <dbReference type="NCBI Taxonomy" id="83401"/>
    <lineage>
        <taxon>Bacteria</taxon>
        <taxon>Pseudomonadati</taxon>
        <taxon>Pseudomonadota</taxon>
        <taxon>Alphaproteobacteria</taxon>
        <taxon>Rhodospirillales</taxon>
        <taxon>Rhodospirillaceae</taxon>
        <taxon>Roseospirillum</taxon>
    </lineage>
</organism>
<keyword evidence="2" id="KW-0810">Translation regulation</keyword>
<dbReference type="Proteomes" id="UP000217076">
    <property type="component" value="Unassembled WGS sequence"/>
</dbReference>
<comment type="function">
    <text evidence="2">Functions as a ribosomal silencing factor. Interacts with ribosomal protein uL14 (rplN), blocking formation of intersubunit bridge B8. Prevents association of the 30S and 50S ribosomal subunits and the formation of functional ribosomes, thus repressing translation.</text>
</comment>
<keyword evidence="4" id="KW-1185">Reference proteome</keyword>
<keyword evidence="2" id="KW-0963">Cytoplasm</keyword>
<dbReference type="Pfam" id="PF02410">
    <property type="entry name" value="RsfS"/>
    <property type="match status" value="1"/>
</dbReference>
<dbReference type="GO" id="GO:0043023">
    <property type="term" value="F:ribosomal large subunit binding"/>
    <property type="evidence" value="ECO:0007669"/>
    <property type="project" value="TreeGrafter"/>
</dbReference>
<dbReference type="STRING" id="83401.SAMN05421742_101213"/>
<name>A0A1G7U7B5_9PROT</name>
<accession>A0A1G7U7B5</accession>
<dbReference type="GO" id="GO:0017148">
    <property type="term" value="P:negative regulation of translation"/>
    <property type="evidence" value="ECO:0007669"/>
    <property type="project" value="UniProtKB-UniRule"/>
</dbReference>
<dbReference type="GO" id="GO:0005737">
    <property type="term" value="C:cytoplasm"/>
    <property type="evidence" value="ECO:0007669"/>
    <property type="project" value="UniProtKB-SubCell"/>
</dbReference>
<dbReference type="InterPro" id="IPR043519">
    <property type="entry name" value="NT_sf"/>
</dbReference>
<gene>
    <name evidence="2" type="primary">rsfS</name>
    <name evidence="3" type="ORF">SAMN05421742_101213</name>
</gene>
<dbReference type="InterPro" id="IPR004394">
    <property type="entry name" value="Iojap/RsfS/C7orf30"/>
</dbReference>
<dbReference type="GO" id="GO:0042256">
    <property type="term" value="P:cytosolic ribosome assembly"/>
    <property type="evidence" value="ECO:0007669"/>
    <property type="project" value="UniProtKB-UniRule"/>
</dbReference>
<dbReference type="Gene3D" id="3.30.460.10">
    <property type="entry name" value="Beta Polymerase, domain 2"/>
    <property type="match status" value="1"/>
</dbReference>
<dbReference type="NCBIfam" id="TIGR00090">
    <property type="entry name" value="rsfS_iojap_ybeB"/>
    <property type="match status" value="1"/>
</dbReference>
<proteinExistence type="inferred from homology"/>
<comment type="subunit">
    <text evidence="2">Interacts with ribosomal protein uL14 (rplN).</text>
</comment>